<dbReference type="GO" id="GO:0003678">
    <property type="term" value="F:DNA helicase activity"/>
    <property type="evidence" value="ECO:0007669"/>
    <property type="project" value="InterPro"/>
</dbReference>
<evidence type="ECO:0000313" key="4">
    <source>
        <dbReference type="Proteomes" id="UP001196413"/>
    </source>
</evidence>
<dbReference type="SUPFAM" id="SSF52540">
    <property type="entry name" value="P-loop containing nucleoside triphosphate hydrolases"/>
    <property type="match status" value="1"/>
</dbReference>
<dbReference type="GO" id="GO:0005524">
    <property type="term" value="F:ATP binding"/>
    <property type="evidence" value="ECO:0007669"/>
    <property type="project" value="UniProtKB-KW"/>
</dbReference>
<keyword evidence="1" id="KW-0547">Nucleotide-binding</keyword>
<dbReference type="InterPro" id="IPR031053">
    <property type="entry name" value="ALC1"/>
</dbReference>
<dbReference type="GO" id="GO:0006281">
    <property type="term" value="P:DNA repair"/>
    <property type="evidence" value="ECO:0007669"/>
    <property type="project" value="InterPro"/>
</dbReference>
<evidence type="ECO:0000313" key="3">
    <source>
        <dbReference type="EMBL" id="KAJ1370943.1"/>
    </source>
</evidence>
<evidence type="ECO:0000256" key="2">
    <source>
        <dbReference type="ARBA" id="ARBA00022840"/>
    </source>
</evidence>
<comment type="caution">
    <text evidence="3">The sequence shown here is derived from an EMBL/GenBank/DDBJ whole genome shotgun (WGS) entry which is preliminary data.</text>
</comment>
<dbReference type="PANTHER" id="PTHR47157">
    <property type="entry name" value="CHROMODOMAIN-HELICASE-DNA-BINDING PROTEIN 1-LIKE"/>
    <property type="match status" value="1"/>
</dbReference>
<keyword evidence="4" id="KW-1185">Reference proteome</keyword>
<keyword evidence="2" id="KW-0067">ATP-binding</keyword>
<dbReference type="EMBL" id="JAHQIW010006879">
    <property type="protein sequence ID" value="KAJ1370943.1"/>
    <property type="molecule type" value="Genomic_DNA"/>
</dbReference>
<dbReference type="Proteomes" id="UP001196413">
    <property type="component" value="Unassembled WGS sequence"/>
</dbReference>
<dbReference type="AlphaFoldDB" id="A0AAD5WIR2"/>
<protein>
    <submittedName>
        <fullName evidence="3">Uncharacterized protein</fullName>
    </submittedName>
</protein>
<dbReference type="PANTHER" id="PTHR47157:SF1">
    <property type="entry name" value="CHROMODOMAIN-HELICASE-DNA-BINDING PROTEIN 1-LIKE"/>
    <property type="match status" value="1"/>
</dbReference>
<dbReference type="InterPro" id="IPR027417">
    <property type="entry name" value="P-loop_NTPase"/>
</dbReference>
<evidence type="ECO:0000256" key="1">
    <source>
        <dbReference type="ARBA" id="ARBA00022741"/>
    </source>
</evidence>
<name>A0AAD5WIR2_PARTN</name>
<dbReference type="Gene3D" id="3.40.50.300">
    <property type="entry name" value="P-loop containing nucleotide triphosphate hydrolases"/>
    <property type="match status" value="1"/>
</dbReference>
<sequence length="191" mass="22140">MARCHRIGQDRSVRVIRLIARYTVEQHMHARIRDKLKFTDRVMGNGEMKLAAFDMLAMIKQSLAMLKEQKNTKFSLTDEDLESVIGRTNEYGEWTPIENNKEDQILAELRLDPDEVDKMDTDYTDYRVFEGCNYRVSAKDEATIEELRHVQSSTAVRSSKRCSRQRNSKCSKVGCRKTQISRTREKGSIVG</sequence>
<proteinExistence type="predicted"/>
<accession>A0AAD5WIR2</accession>
<dbReference type="GO" id="GO:0006338">
    <property type="term" value="P:chromatin remodeling"/>
    <property type="evidence" value="ECO:0007669"/>
    <property type="project" value="InterPro"/>
</dbReference>
<organism evidence="3 4">
    <name type="scientific">Parelaphostrongylus tenuis</name>
    <name type="common">Meningeal worm</name>
    <dbReference type="NCBI Taxonomy" id="148309"/>
    <lineage>
        <taxon>Eukaryota</taxon>
        <taxon>Metazoa</taxon>
        <taxon>Ecdysozoa</taxon>
        <taxon>Nematoda</taxon>
        <taxon>Chromadorea</taxon>
        <taxon>Rhabditida</taxon>
        <taxon>Rhabditina</taxon>
        <taxon>Rhabditomorpha</taxon>
        <taxon>Strongyloidea</taxon>
        <taxon>Metastrongylidae</taxon>
        <taxon>Parelaphostrongylus</taxon>
    </lineage>
</organism>
<gene>
    <name evidence="3" type="ORF">KIN20_032775</name>
</gene>
<reference evidence="3" key="1">
    <citation type="submission" date="2021-06" db="EMBL/GenBank/DDBJ databases">
        <title>Parelaphostrongylus tenuis whole genome reference sequence.</title>
        <authorList>
            <person name="Garwood T.J."/>
            <person name="Larsen P.A."/>
            <person name="Fountain-Jones N.M."/>
            <person name="Garbe J.R."/>
            <person name="Macchietto M.G."/>
            <person name="Kania S.A."/>
            <person name="Gerhold R.W."/>
            <person name="Richards J.E."/>
            <person name="Wolf T.M."/>
        </authorList>
    </citation>
    <scope>NUCLEOTIDE SEQUENCE</scope>
    <source>
        <strain evidence="3">MNPRO001-30</strain>
        <tissue evidence="3">Meninges</tissue>
    </source>
</reference>